<gene>
    <name evidence="1" type="ORF">SAMN05443636_2006</name>
</gene>
<name>A0A1M5R0E3_9EURY</name>
<keyword evidence="2" id="KW-1185">Reference proteome</keyword>
<dbReference type="OrthoDB" id="210272at2157"/>
<protein>
    <submittedName>
        <fullName evidence="1">Uncharacterized protein</fullName>
    </submittedName>
</protein>
<sequence length="45" mass="4634">MSEDDAAMTEWLADHPRMMGALFTLVLLLSSAGNVAANGVTTAGP</sequence>
<dbReference type="InterPro" id="IPR055926">
    <property type="entry name" value="DUF7503"/>
</dbReference>
<organism evidence="1 2">
    <name type="scientific">Halobaculum gomorrense</name>
    <dbReference type="NCBI Taxonomy" id="43928"/>
    <lineage>
        <taxon>Archaea</taxon>
        <taxon>Methanobacteriati</taxon>
        <taxon>Methanobacteriota</taxon>
        <taxon>Stenosarchaea group</taxon>
        <taxon>Halobacteria</taxon>
        <taxon>Halobacteriales</taxon>
        <taxon>Haloferacaceae</taxon>
        <taxon>Halobaculum</taxon>
    </lineage>
</organism>
<evidence type="ECO:0000313" key="1">
    <source>
        <dbReference type="EMBL" id="SHH19822.1"/>
    </source>
</evidence>
<dbReference type="EMBL" id="FQWV01000005">
    <property type="protein sequence ID" value="SHH19822.1"/>
    <property type="molecule type" value="Genomic_DNA"/>
</dbReference>
<dbReference type="RefSeq" id="WP_200778413.1">
    <property type="nucleotide sequence ID" value="NZ_FQWV01000005.1"/>
</dbReference>
<reference evidence="1 2" key="1">
    <citation type="submission" date="2016-11" db="EMBL/GenBank/DDBJ databases">
        <authorList>
            <person name="Jaros S."/>
            <person name="Januszkiewicz K."/>
            <person name="Wedrychowicz H."/>
        </authorList>
    </citation>
    <scope>NUCLEOTIDE SEQUENCE [LARGE SCALE GENOMIC DNA]</scope>
    <source>
        <strain evidence="1 2">DSM 9297</strain>
    </source>
</reference>
<evidence type="ECO:0000313" key="2">
    <source>
        <dbReference type="Proteomes" id="UP000184357"/>
    </source>
</evidence>
<accession>A0A1M5R0E3</accession>
<dbReference type="Proteomes" id="UP000184357">
    <property type="component" value="Unassembled WGS sequence"/>
</dbReference>
<dbReference type="Pfam" id="PF24335">
    <property type="entry name" value="DUF7503"/>
    <property type="match status" value="1"/>
</dbReference>
<dbReference type="AlphaFoldDB" id="A0A1M5R0E3"/>
<proteinExistence type="predicted"/>